<keyword evidence="2" id="KW-0597">Phosphoprotein</keyword>
<dbReference type="OrthoDB" id="416786at2759"/>
<dbReference type="Pfam" id="PF00668">
    <property type="entry name" value="Condensation"/>
    <property type="match status" value="2"/>
</dbReference>
<feature type="domain" description="Condensation" evidence="5">
    <location>
        <begin position="304"/>
        <end position="476"/>
    </location>
</feature>
<dbReference type="PANTHER" id="PTHR45398:SF1">
    <property type="entry name" value="ENZYME, PUTATIVE (JCVI)-RELATED"/>
    <property type="match status" value="1"/>
</dbReference>
<evidence type="ECO:0000259" key="5">
    <source>
        <dbReference type="Pfam" id="PF00668"/>
    </source>
</evidence>
<evidence type="ECO:0000256" key="2">
    <source>
        <dbReference type="ARBA" id="ARBA00022553"/>
    </source>
</evidence>
<accession>A0A3A3A4V6</accession>
<dbReference type="EMBL" id="MVGC01000083">
    <property type="protein sequence ID" value="RJE24391.1"/>
    <property type="molecule type" value="Genomic_DNA"/>
</dbReference>
<keyword evidence="1" id="KW-0596">Phosphopantetheine</keyword>
<dbReference type="InterPro" id="IPR001242">
    <property type="entry name" value="Condensation_dom"/>
</dbReference>
<dbReference type="GO" id="GO:0003824">
    <property type="term" value="F:catalytic activity"/>
    <property type="evidence" value="ECO:0007669"/>
    <property type="project" value="InterPro"/>
</dbReference>
<dbReference type="STRING" id="2070753.A0A3A3A4V6"/>
<dbReference type="InterPro" id="IPR023213">
    <property type="entry name" value="CAT-like_dom_sf"/>
</dbReference>
<keyword evidence="7" id="KW-1185">Reference proteome</keyword>
<reference evidence="7" key="1">
    <citation type="submission" date="2017-02" db="EMBL/GenBank/DDBJ databases">
        <authorList>
            <person name="Tafer H."/>
            <person name="Lopandic K."/>
        </authorList>
    </citation>
    <scope>NUCLEOTIDE SEQUENCE [LARGE SCALE GENOMIC DNA]</scope>
    <source>
        <strain evidence="7">CBS 366.77</strain>
    </source>
</reference>
<protein>
    <submittedName>
        <fullName evidence="6">Condensation domain protein</fullName>
    </submittedName>
</protein>
<dbReference type="Proteomes" id="UP000266188">
    <property type="component" value="Unassembled WGS sequence"/>
</dbReference>
<dbReference type="Gene3D" id="3.30.559.10">
    <property type="entry name" value="Chloramphenicol acetyltransferase-like domain"/>
    <property type="match status" value="1"/>
</dbReference>
<evidence type="ECO:0000256" key="1">
    <source>
        <dbReference type="ARBA" id="ARBA00022450"/>
    </source>
</evidence>
<proteinExistence type="inferred from homology"/>
<feature type="region of interest" description="Disordered" evidence="4">
    <location>
        <begin position="390"/>
        <end position="412"/>
    </location>
</feature>
<feature type="domain" description="Condensation" evidence="5">
    <location>
        <begin position="50"/>
        <end position="160"/>
    </location>
</feature>
<organism evidence="6 7">
    <name type="scientific">Aspergillus sclerotialis</name>
    <dbReference type="NCBI Taxonomy" id="2070753"/>
    <lineage>
        <taxon>Eukaryota</taxon>
        <taxon>Fungi</taxon>
        <taxon>Dikarya</taxon>
        <taxon>Ascomycota</taxon>
        <taxon>Pezizomycotina</taxon>
        <taxon>Eurotiomycetes</taxon>
        <taxon>Eurotiomycetidae</taxon>
        <taxon>Eurotiales</taxon>
        <taxon>Aspergillaceae</taxon>
        <taxon>Aspergillus</taxon>
        <taxon>Aspergillus subgen. Polypaecilum</taxon>
    </lineage>
</organism>
<dbReference type="SUPFAM" id="SSF52777">
    <property type="entry name" value="CoA-dependent acyltransferases"/>
    <property type="match status" value="2"/>
</dbReference>
<dbReference type="AlphaFoldDB" id="A0A3A3A4V6"/>
<evidence type="ECO:0000313" key="6">
    <source>
        <dbReference type="EMBL" id="RJE24391.1"/>
    </source>
</evidence>
<comment type="similarity">
    <text evidence="3">Belongs to the NRP synthetase family.</text>
</comment>
<sequence>MAWCKLQLEYAANQLTPTKALPRTTTDITTASEGYWGPKCCNENTFGNIDKHSFTVDKETTHKILGVANNAFETQPVEVMLAALLHAFTIVFADRSTPTIFTEGHGREPWDNGINLTRTVGWFTSMYPITVSLQSKQTLIEVLRRTKDARRQVPANGWAYFTSRYLNPQGRQTFAQRGPMEVLFNYLGLYQQFEGPNAFLKWDQSLPTAADVTDEMPRFALIDVSSYVIDNCLHFWFYMNRHMNHLEALDQWVEQCEISLREAAAILPTLDPAYTLSDFPLSSLTYEKFDEFLRCNQLRYGDLEDIYPCSPLQEGILVSQAKNPDQYWTRYIWDVVTEKTQQGIDTDRLARAWQQVVNRHATLRTVFASLSADAFVDQVVLRHVTAAVRTETRTENSPSESGTSLGRTTLGRTQPPNELLIWRIGEDRVQCKLLINHALIDAASIQILKRDFILAYDRELSTEQAPPYREYIAYLQGKDLEPD</sequence>
<feature type="compositionally biased region" description="Low complexity" evidence="4">
    <location>
        <begin position="401"/>
        <end position="412"/>
    </location>
</feature>
<evidence type="ECO:0000256" key="3">
    <source>
        <dbReference type="ARBA" id="ARBA00029454"/>
    </source>
</evidence>
<evidence type="ECO:0000313" key="7">
    <source>
        <dbReference type="Proteomes" id="UP000266188"/>
    </source>
</evidence>
<dbReference type="Gene3D" id="3.30.559.30">
    <property type="entry name" value="Nonribosomal peptide synthetase, condensation domain"/>
    <property type="match status" value="1"/>
</dbReference>
<dbReference type="PANTHER" id="PTHR45398">
    <property type="match status" value="1"/>
</dbReference>
<name>A0A3A3A4V6_9EURO</name>
<dbReference type="FunFam" id="3.30.559.30:FF:000002">
    <property type="entry name" value="Nonribosomal peptide synthase Pes1"/>
    <property type="match status" value="1"/>
</dbReference>
<gene>
    <name evidence="6" type="ORF">PHISCL_03290</name>
</gene>
<comment type="caution">
    <text evidence="6">The sequence shown here is derived from an EMBL/GenBank/DDBJ whole genome shotgun (WGS) entry which is preliminary data.</text>
</comment>
<evidence type="ECO:0000256" key="4">
    <source>
        <dbReference type="SAM" id="MobiDB-lite"/>
    </source>
</evidence>